<evidence type="ECO:0000313" key="2">
    <source>
        <dbReference type="Proteomes" id="UP000247078"/>
    </source>
</evidence>
<gene>
    <name evidence="1" type="ORF">DET56_11773</name>
</gene>
<organism evidence="1 2">
    <name type="scientific">Paenibacillus pabuli</name>
    <dbReference type="NCBI Taxonomy" id="1472"/>
    <lineage>
        <taxon>Bacteria</taxon>
        <taxon>Bacillati</taxon>
        <taxon>Bacillota</taxon>
        <taxon>Bacilli</taxon>
        <taxon>Bacillales</taxon>
        <taxon>Paenibacillaceae</taxon>
        <taxon>Paenibacillus</taxon>
    </lineage>
</organism>
<dbReference type="RefSeq" id="WP_110002068.1">
    <property type="nucleotide sequence ID" value="NZ_QGTZ01000017.1"/>
</dbReference>
<comment type="caution">
    <text evidence="1">The sequence shown here is derived from an EMBL/GenBank/DDBJ whole genome shotgun (WGS) entry which is preliminary data.</text>
</comment>
<evidence type="ECO:0000313" key="1">
    <source>
        <dbReference type="EMBL" id="PWW33724.1"/>
    </source>
</evidence>
<reference evidence="1 2" key="1">
    <citation type="submission" date="2018-05" db="EMBL/GenBank/DDBJ databases">
        <title>Freshwater and sediment microbial communities from various areas in North America, analyzing microbe dynamics in response to fracking.</title>
        <authorList>
            <person name="Lamendella R."/>
        </authorList>
    </citation>
    <scope>NUCLEOTIDE SEQUENCE [LARGE SCALE GENOMIC DNA]</scope>
    <source>
        <strain evidence="1 2">DB-3</strain>
    </source>
</reference>
<dbReference type="EMBL" id="QGTZ01000017">
    <property type="protein sequence ID" value="PWW33724.1"/>
    <property type="molecule type" value="Genomic_DNA"/>
</dbReference>
<accession>A0A855XPR2</accession>
<proteinExistence type="predicted"/>
<sequence>MIQFKTLVQLSDKNIEIKDLNQDTYNNYFSKAKIQHSNICIILRGELLLKKGISSFWNRAYGFEFY</sequence>
<name>A0A855XPR2_9BACL</name>
<dbReference type="Proteomes" id="UP000247078">
    <property type="component" value="Unassembled WGS sequence"/>
</dbReference>
<dbReference type="AlphaFoldDB" id="A0A855XPR2"/>
<protein>
    <submittedName>
        <fullName evidence="1">Uncharacterized protein</fullName>
    </submittedName>
</protein>